<keyword evidence="1" id="KW-0812">Transmembrane</keyword>
<dbReference type="OrthoDB" id="122197at2"/>
<dbReference type="RefSeq" id="WP_103874144.1">
    <property type="nucleotide sequence ID" value="NZ_FNUY01000008.1"/>
</dbReference>
<feature type="transmembrane region" description="Helical" evidence="1">
    <location>
        <begin position="135"/>
        <end position="152"/>
    </location>
</feature>
<name>A0A1H6BY78_9HYPH</name>
<keyword evidence="3" id="KW-1185">Reference proteome</keyword>
<keyword evidence="1" id="KW-0472">Membrane</keyword>
<feature type="transmembrane region" description="Helical" evidence="1">
    <location>
        <begin position="94"/>
        <end position="115"/>
    </location>
</feature>
<gene>
    <name evidence="2" type="ORF">SAMN04488115_108191</name>
</gene>
<accession>A0A1H6BY78</accession>
<keyword evidence="1" id="KW-1133">Transmembrane helix</keyword>
<dbReference type="Proteomes" id="UP000236743">
    <property type="component" value="Unassembled WGS sequence"/>
</dbReference>
<evidence type="ECO:0000313" key="2">
    <source>
        <dbReference type="EMBL" id="SEG65603.1"/>
    </source>
</evidence>
<dbReference type="EMBL" id="FNUY01000008">
    <property type="protein sequence ID" value="SEG65603.1"/>
    <property type="molecule type" value="Genomic_DNA"/>
</dbReference>
<dbReference type="AlphaFoldDB" id="A0A1H6BY78"/>
<feature type="transmembrane region" description="Helical" evidence="1">
    <location>
        <begin position="12"/>
        <end position="30"/>
    </location>
</feature>
<evidence type="ECO:0000313" key="3">
    <source>
        <dbReference type="Proteomes" id="UP000236743"/>
    </source>
</evidence>
<feature type="transmembrane region" description="Helical" evidence="1">
    <location>
        <begin position="64"/>
        <end position="85"/>
    </location>
</feature>
<proteinExistence type="predicted"/>
<sequence>MFDPTTFVGFHTWLSLIAIVAGFPVASGLLHGHTRGGWTGVFLSTAFATSATGFGFPFNGVLPSHIVGAISLALIIVAGFALYAFRLEGAWRRIYAITAMLAFYLLVFVLVAQAFMKIPPLRALAPTQSEPPFAIAQGILLLVFVVLTWLAARRFVGSRVVRPRLSA</sequence>
<protein>
    <submittedName>
        <fullName evidence="2">Uncharacterized protein</fullName>
    </submittedName>
</protein>
<feature type="transmembrane region" description="Helical" evidence="1">
    <location>
        <begin position="37"/>
        <end position="58"/>
    </location>
</feature>
<reference evidence="2 3" key="1">
    <citation type="submission" date="2016-10" db="EMBL/GenBank/DDBJ databases">
        <authorList>
            <person name="de Groot N.N."/>
        </authorList>
    </citation>
    <scope>NUCLEOTIDE SEQUENCE [LARGE SCALE GENOMIC DNA]</scope>
    <source>
        <strain evidence="2 3">DSM 26656</strain>
    </source>
</reference>
<evidence type="ECO:0000256" key="1">
    <source>
        <dbReference type="SAM" id="Phobius"/>
    </source>
</evidence>
<organism evidence="2 3">
    <name type="scientific">Bosea lathyri</name>
    <dbReference type="NCBI Taxonomy" id="1036778"/>
    <lineage>
        <taxon>Bacteria</taxon>
        <taxon>Pseudomonadati</taxon>
        <taxon>Pseudomonadota</taxon>
        <taxon>Alphaproteobacteria</taxon>
        <taxon>Hyphomicrobiales</taxon>
        <taxon>Boseaceae</taxon>
        <taxon>Bosea</taxon>
    </lineage>
</organism>